<dbReference type="InterPro" id="IPR047859">
    <property type="entry name" value="Ribosomal_bL17_CS"/>
</dbReference>
<dbReference type="InterPro" id="IPR036373">
    <property type="entry name" value="Ribosomal_bL17_sf"/>
</dbReference>
<evidence type="ECO:0000256" key="2">
    <source>
        <dbReference type="ARBA" id="ARBA00022980"/>
    </source>
</evidence>
<evidence type="ECO:0000256" key="4">
    <source>
        <dbReference type="HAMAP-Rule" id="MF_01368"/>
    </source>
</evidence>
<dbReference type="Gene3D" id="3.90.1030.10">
    <property type="entry name" value="Ribosomal protein L17"/>
    <property type="match status" value="1"/>
</dbReference>
<dbReference type="OrthoDB" id="9809073at2"/>
<keyword evidence="2 4" id="KW-0689">Ribosomal protein</keyword>
<feature type="compositionally biased region" description="Low complexity" evidence="6">
    <location>
        <begin position="165"/>
        <end position="186"/>
    </location>
</feature>
<sequence length="203" mass="22243">MRHGKKNNHLSRQAGHRKLMLANMACSLIEHKRINTTVAKAKALKQYVEPLITKSKEDTTHNRRIVFSYLRNKYAVTDLFRDVAAKVGDRPGGYTRIIKVGNRLGDNADMAMIELVDFNELYNGGKKEEKKGRSRRSKAKGATTAPAAKVAAPAVEEAPAEEPTAEAVVEETPVVEAPVAEAPAVEEAPEAPAADEAEEKKEE</sequence>
<reference evidence="7 8" key="1">
    <citation type="submission" date="2016-10" db="EMBL/GenBank/DDBJ databases">
        <authorList>
            <person name="de Groot N.N."/>
        </authorList>
    </citation>
    <scope>NUCLEOTIDE SEQUENCE [LARGE SCALE GENOMIC DNA]</scope>
    <source>
        <strain evidence="7 8">CGMCC 1.7031</strain>
    </source>
</reference>
<dbReference type="GO" id="GO:0022625">
    <property type="term" value="C:cytosolic large ribosomal subunit"/>
    <property type="evidence" value="ECO:0007669"/>
    <property type="project" value="TreeGrafter"/>
</dbReference>
<dbReference type="HAMAP" id="MF_01368">
    <property type="entry name" value="Ribosomal_bL17"/>
    <property type="match status" value="1"/>
</dbReference>
<dbReference type="Proteomes" id="UP000199354">
    <property type="component" value="Unassembled WGS sequence"/>
</dbReference>
<proteinExistence type="inferred from homology"/>
<dbReference type="STRING" id="490189.SAMN02927903_01240"/>
<dbReference type="PANTHER" id="PTHR14413:SF16">
    <property type="entry name" value="LARGE RIBOSOMAL SUBUNIT PROTEIN BL17M"/>
    <property type="match status" value="1"/>
</dbReference>
<dbReference type="InterPro" id="IPR000456">
    <property type="entry name" value="Ribosomal_bL17"/>
</dbReference>
<dbReference type="SUPFAM" id="SSF64263">
    <property type="entry name" value="Prokaryotic ribosomal protein L17"/>
    <property type="match status" value="1"/>
</dbReference>
<keyword evidence="8" id="KW-1185">Reference proteome</keyword>
<feature type="compositionally biased region" description="Acidic residues" evidence="6">
    <location>
        <begin position="187"/>
        <end position="197"/>
    </location>
</feature>
<dbReference type="NCBIfam" id="TIGR00059">
    <property type="entry name" value="L17"/>
    <property type="match status" value="1"/>
</dbReference>
<evidence type="ECO:0000256" key="5">
    <source>
        <dbReference type="RuleBase" id="RU000660"/>
    </source>
</evidence>
<dbReference type="GO" id="GO:0003735">
    <property type="term" value="F:structural constituent of ribosome"/>
    <property type="evidence" value="ECO:0007669"/>
    <property type="project" value="InterPro"/>
</dbReference>
<dbReference type="EMBL" id="FMVF01000005">
    <property type="protein sequence ID" value="SCY36549.1"/>
    <property type="molecule type" value="Genomic_DNA"/>
</dbReference>
<evidence type="ECO:0000256" key="1">
    <source>
        <dbReference type="ARBA" id="ARBA00008777"/>
    </source>
</evidence>
<protein>
    <recommendedName>
        <fullName evidence="4">Large ribosomal subunit protein bL17</fullName>
    </recommendedName>
</protein>
<dbReference type="PROSITE" id="PS01167">
    <property type="entry name" value="RIBOSOMAL_L17"/>
    <property type="match status" value="1"/>
</dbReference>
<gene>
    <name evidence="4" type="primary">rplQ</name>
    <name evidence="7" type="ORF">SAMN02927903_01240</name>
</gene>
<dbReference type="Pfam" id="PF01196">
    <property type="entry name" value="Ribosomal_L17"/>
    <property type="match status" value="1"/>
</dbReference>
<accession>A0A1G5FBC4</accession>
<dbReference type="PANTHER" id="PTHR14413">
    <property type="entry name" value="RIBOSOMAL PROTEIN L17"/>
    <property type="match status" value="1"/>
</dbReference>
<evidence type="ECO:0000313" key="8">
    <source>
        <dbReference type="Proteomes" id="UP000199354"/>
    </source>
</evidence>
<comment type="similarity">
    <text evidence="1 4 5">Belongs to the bacterial ribosomal protein bL17 family.</text>
</comment>
<evidence type="ECO:0000313" key="7">
    <source>
        <dbReference type="EMBL" id="SCY36549.1"/>
    </source>
</evidence>
<dbReference type="GO" id="GO:0006412">
    <property type="term" value="P:translation"/>
    <property type="evidence" value="ECO:0007669"/>
    <property type="project" value="UniProtKB-UniRule"/>
</dbReference>
<comment type="subunit">
    <text evidence="4">Part of the 50S ribosomal subunit. Contacts protein L32.</text>
</comment>
<feature type="region of interest" description="Disordered" evidence="6">
    <location>
        <begin position="126"/>
        <end position="203"/>
    </location>
</feature>
<feature type="compositionally biased region" description="Low complexity" evidence="6">
    <location>
        <begin position="140"/>
        <end position="157"/>
    </location>
</feature>
<organism evidence="7 8">
    <name type="scientific">Flavobacterium caeni</name>
    <dbReference type="NCBI Taxonomy" id="490189"/>
    <lineage>
        <taxon>Bacteria</taxon>
        <taxon>Pseudomonadati</taxon>
        <taxon>Bacteroidota</taxon>
        <taxon>Flavobacteriia</taxon>
        <taxon>Flavobacteriales</taxon>
        <taxon>Flavobacteriaceae</taxon>
        <taxon>Flavobacterium</taxon>
    </lineage>
</organism>
<evidence type="ECO:0000256" key="6">
    <source>
        <dbReference type="SAM" id="MobiDB-lite"/>
    </source>
</evidence>
<evidence type="ECO:0000256" key="3">
    <source>
        <dbReference type="ARBA" id="ARBA00023274"/>
    </source>
</evidence>
<dbReference type="FunFam" id="3.90.1030.10:FF:000006">
    <property type="entry name" value="50S ribosomal protein L17"/>
    <property type="match status" value="1"/>
</dbReference>
<keyword evidence="3 4" id="KW-0687">Ribonucleoprotein</keyword>
<name>A0A1G5FBC4_9FLAO</name>
<dbReference type="AlphaFoldDB" id="A0A1G5FBC4"/>